<dbReference type="RefSeq" id="WP_129303183.1">
    <property type="nucleotide sequence ID" value="NZ_QZFR01000007.1"/>
</dbReference>
<gene>
    <name evidence="3" type="ORF">D6C19_01905</name>
</gene>
<dbReference type="InterPro" id="IPR005021">
    <property type="entry name" value="Terminase_largesu-like"/>
</dbReference>
<evidence type="ECO:0000313" key="3">
    <source>
        <dbReference type="EMBL" id="RXV75221.1"/>
    </source>
</evidence>
<dbReference type="Pfam" id="PF20441">
    <property type="entry name" value="TerL_nuclease"/>
    <property type="match status" value="1"/>
</dbReference>
<dbReference type="InterPro" id="IPR046461">
    <property type="entry name" value="TerL_ATPase"/>
</dbReference>
<dbReference type="PANTHER" id="PTHR41287:SF1">
    <property type="entry name" value="PROTEIN YMFN"/>
    <property type="match status" value="1"/>
</dbReference>
<sequence>MIHNKYVDEYISLFKSGRIKLNQDRIKLLELIQHDVLTQDVYFDEERLENCIKFIEKWYFKLRPFQKFIIAFVFLRRSDGLLFYKEFLLLMGRGAGKNGLISGIANFLISELNGIKDYNVSVVANSEDQAMTSVSEVKSTVDNNTVLSKAFKATQTQIVSRNTGSAFKYRTSNGNTKDGLRDGCVIFDEIHQYADDTNVRVHVSGLGKKKDGRQFKIGSQGYVREGYLDKQLEIAQRVLDREAPPDLLFPFLCRLDSRDEVTDESNWEKANPMLSKPIEGYAKTLLAEVRTQYRKLLYEPSGTDEFMTKRMDLPAENLERSVAPYDEIKKTNRPINYDFLEGRECVGSVDFASIRDFTACGLLFRKEKDYYFLHHSFTRKEFVQKMYGYGRQQDKYAKKIVAPIAEWEERGLVDVLNAGTIQPDIVVGWFIEQRKKYNIKKVVMDNFRAELLREVFENAGFEVEVIRNPRAISALLAPRIEDGFANERFIWGDDPMMRWYTNNVEVKIDKTGNKSYEKKEQHRRKTDGFMSFLYSMYRADEISTIDMKEEIDFLSTLDF</sequence>
<dbReference type="OrthoDB" id="9760250at2"/>
<organism evidence="3 4">
    <name type="scientific">Ligilactobacillus murinus</name>
    <dbReference type="NCBI Taxonomy" id="1622"/>
    <lineage>
        <taxon>Bacteria</taxon>
        <taxon>Bacillati</taxon>
        <taxon>Bacillota</taxon>
        <taxon>Bacilli</taxon>
        <taxon>Lactobacillales</taxon>
        <taxon>Lactobacillaceae</taxon>
        <taxon>Ligilactobacillus</taxon>
    </lineage>
</organism>
<evidence type="ECO:0000259" key="2">
    <source>
        <dbReference type="Pfam" id="PF20441"/>
    </source>
</evidence>
<dbReference type="PANTHER" id="PTHR41287">
    <property type="match status" value="1"/>
</dbReference>
<dbReference type="InterPro" id="IPR027417">
    <property type="entry name" value="P-loop_NTPase"/>
</dbReference>
<dbReference type="Pfam" id="PF03354">
    <property type="entry name" value="TerL_ATPase"/>
    <property type="match status" value="1"/>
</dbReference>
<evidence type="ECO:0000259" key="1">
    <source>
        <dbReference type="Pfam" id="PF03354"/>
    </source>
</evidence>
<reference evidence="3 4" key="1">
    <citation type="submission" date="2018-09" db="EMBL/GenBank/DDBJ databases">
        <title>Murine metabolic-syndrome-specific gut microbial biobank.</title>
        <authorList>
            <person name="Liu C."/>
        </authorList>
    </citation>
    <scope>NUCLEOTIDE SEQUENCE [LARGE SCALE GENOMIC DNA]</scope>
    <source>
        <strain evidence="3 4">C-30</strain>
    </source>
</reference>
<feature type="domain" description="Terminase large subunit-like ATPase" evidence="1">
    <location>
        <begin position="64"/>
        <end position="236"/>
    </location>
</feature>
<accession>A0A4Q2B173</accession>
<feature type="domain" description="Terminase large subunit-like endonuclease" evidence="2">
    <location>
        <begin position="248"/>
        <end position="539"/>
    </location>
</feature>
<dbReference type="AlphaFoldDB" id="A0A4Q2B173"/>
<dbReference type="InterPro" id="IPR046462">
    <property type="entry name" value="TerL_nuclease"/>
</dbReference>
<name>A0A4Q2B173_9LACO</name>
<evidence type="ECO:0000313" key="4">
    <source>
        <dbReference type="Proteomes" id="UP000289316"/>
    </source>
</evidence>
<dbReference type="Gene3D" id="3.30.420.240">
    <property type="match status" value="1"/>
</dbReference>
<dbReference type="Gene3D" id="3.40.50.300">
    <property type="entry name" value="P-loop containing nucleotide triphosphate hydrolases"/>
    <property type="match status" value="1"/>
</dbReference>
<proteinExistence type="predicted"/>
<dbReference type="EMBL" id="QZFR01000007">
    <property type="protein sequence ID" value="RXV75221.1"/>
    <property type="molecule type" value="Genomic_DNA"/>
</dbReference>
<comment type="caution">
    <text evidence="3">The sequence shown here is derived from an EMBL/GenBank/DDBJ whole genome shotgun (WGS) entry which is preliminary data.</text>
</comment>
<dbReference type="Proteomes" id="UP000289316">
    <property type="component" value="Unassembled WGS sequence"/>
</dbReference>
<dbReference type="GO" id="GO:0004519">
    <property type="term" value="F:endonuclease activity"/>
    <property type="evidence" value="ECO:0007669"/>
    <property type="project" value="InterPro"/>
</dbReference>
<protein>
    <submittedName>
        <fullName evidence="3">Terminase large subunit</fullName>
    </submittedName>
</protein>